<dbReference type="PROSITE" id="PS51257">
    <property type="entry name" value="PROKAR_LIPOPROTEIN"/>
    <property type="match status" value="1"/>
</dbReference>
<evidence type="ECO:0000313" key="8">
    <source>
        <dbReference type="Proteomes" id="UP000199695"/>
    </source>
</evidence>
<dbReference type="Gene3D" id="3.40.190.10">
    <property type="entry name" value="Periplasmic binding protein-like II"/>
    <property type="match status" value="1"/>
</dbReference>
<evidence type="ECO:0000259" key="6">
    <source>
        <dbReference type="Pfam" id="PF00496"/>
    </source>
</evidence>
<dbReference type="GO" id="GO:0043190">
    <property type="term" value="C:ATP-binding cassette (ABC) transporter complex"/>
    <property type="evidence" value="ECO:0007669"/>
    <property type="project" value="InterPro"/>
</dbReference>
<sequence>MIRTRNSIIFIVTITCLFLTACNQISLENLFGNLSGKPQAPQVLRLTADADPPDLDSTTTLDGNSFNVLNNVMEGLTRLDGNNHPQPAMALGYPDISKDQKIYTFRIRNAVWSDGQPVKAQDFEYAWKRVLNPATQSKSAIKLYPILNAEEYHTGRARAEDVGVKALDDRTLQVTLKHPIPYFLNLTASATYLPQRKDIVEKFGENYAKSPDKMVYNGPFVLSDWKHEQSYRYKKNGNYWDKSRVSLDQVDVKIVKDYTTAVGLYLSNQLDVAPLNSRIYEAFKNNKDRVTIMRGAVMFMMFNTQNKFFSNPKIRKAFQLSIDRQQLVHEVLNNGSLPAGGMVPPTITAYNGRPFRNQTKDYLAFDPVKARQLLREGLKEVHLNQVPERLILNVNDDERKRIALFLKKQFEENLGVRVLINPLQLRQKIGMEKNGQFQFTLLRYIGDYNDPMAFLEIATSKSKVNFGRWHNRTFDLFILKSKSNRIYKERNQDLIKAEEIIISDAGAVPLYYEAQSYLQKPYVKKLYRHPIDAEYSLKWVSIEGKQSQSK</sequence>
<name>A0A1H8CAH7_9BACL</name>
<dbReference type="PIRSF" id="PIRSF002741">
    <property type="entry name" value="MppA"/>
    <property type="match status" value="1"/>
</dbReference>
<dbReference type="Gene3D" id="3.10.105.10">
    <property type="entry name" value="Dipeptide-binding Protein, Domain 3"/>
    <property type="match status" value="1"/>
</dbReference>
<dbReference type="GO" id="GO:0015833">
    <property type="term" value="P:peptide transport"/>
    <property type="evidence" value="ECO:0007669"/>
    <property type="project" value="UniProtKB-KW"/>
</dbReference>
<proteinExistence type="inferred from homology"/>
<dbReference type="GO" id="GO:1904680">
    <property type="term" value="F:peptide transmembrane transporter activity"/>
    <property type="evidence" value="ECO:0007669"/>
    <property type="project" value="TreeGrafter"/>
</dbReference>
<evidence type="ECO:0000256" key="5">
    <source>
        <dbReference type="ARBA" id="ARBA00022856"/>
    </source>
</evidence>
<evidence type="ECO:0000256" key="3">
    <source>
        <dbReference type="ARBA" id="ARBA00022448"/>
    </source>
</evidence>
<dbReference type="Proteomes" id="UP000199695">
    <property type="component" value="Unassembled WGS sequence"/>
</dbReference>
<keyword evidence="5" id="KW-0653">Protein transport</keyword>
<dbReference type="RefSeq" id="WP_170839735.1">
    <property type="nucleotide sequence ID" value="NZ_FOCQ01000003.1"/>
</dbReference>
<keyword evidence="3" id="KW-0813">Transport</keyword>
<dbReference type="STRING" id="1173111.SAMN05444955_103165"/>
<comment type="subcellular location">
    <subcellularLocation>
        <location evidence="1">Cell envelope</location>
    </subcellularLocation>
</comment>
<gene>
    <name evidence="7" type="ORF">SAMN05444955_103165</name>
</gene>
<dbReference type="EMBL" id="FOCQ01000003">
    <property type="protein sequence ID" value="SEM91879.1"/>
    <property type="molecule type" value="Genomic_DNA"/>
</dbReference>
<dbReference type="Pfam" id="PF00496">
    <property type="entry name" value="SBP_bac_5"/>
    <property type="match status" value="1"/>
</dbReference>
<dbReference type="PANTHER" id="PTHR30290:SF79">
    <property type="entry name" value="DIPEPTIDE-BINDING PROTEIN DPPE"/>
    <property type="match status" value="1"/>
</dbReference>
<reference evidence="7 8" key="1">
    <citation type="submission" date="2016-10" db="EMBL/GenBank/DDBJ databases">
        <authorList>
            <person name="de Groot N.N."/>
        </authorList>
    </citation>
    <scope>NUCLEOTIDE SEQUENCE [LARGE SCALE GENOMIC DNA]</scope>
    <source>
        <strain evidence="7 8">DSM 46701</strain>
    </source>
</reference>
<protein>
    <submittedName>
        <fullName evidence="7">Oligopeptide transport system substrate-binding protein</fullName>
    </submittedName>
</protein>
<evidence type="ECO:0000313" key="7">
    <source>
        <dbReference type="EMBL" id="SEM91879.1"/>
    </source>
</evidence>
<dbReference type="SUPFAM" id="SSF53850">
    <property type="entry name" value="Periplasmic binding protein-like II"/>
    <property type="match status" value="1"/>
</dbReference>
<dbReference type="InterPro" id="IPR039424">
    <property type="entry name" value="SBP_5"/>
</dbReference>
<evidence type="ECO:0000256" key="1">
    <source>
        <dbReference type="ARBA" id="ARBA00004196"/>
    </source>
</evidence>
<comment type="similarity">
    <text evidence="2">Belongs to the bacterial solute-binding protein 5 family.</text>
</comment>
<evidence type="ECO:0000256" key="2">
    <source>
        <dbReference type="ARBA" id="ARBA00005695"/>
    </source>
</evidence>
<dbReference type="InterPro" id="IPR030678">
    <property type="entry name" value="Peptide/Ni-bd"/>
</dbReference>
<dbReference type="Gene3D" id="3.90.76.10">
    <property type="entry name" value="Dipeptide-binding Protein, Domain 1"/>
    <property type="match status" value="1"/>
</dbReference>
<evidence type="ECO:0000256" key="4">
    <source>
        <dbReference type="ARBA" id="ARBA00022729"/>
    </source>
</evidence>
<dbReference type="FunFam" id="3.90.76.10:FF:000001">
    <property type="entry name" value="Oligopeptide ABC transporter substrate-binding protein"/>
    <property type="match status" value="1"/>
</dbReference>
<keyword evidence="5" id="KW-0571">Peptide transport</keyword>
<organism evidence="7 8">
    <name type="scientific">Lihuaxuella thermophila</name>
    <dbReference type="NCBI Taxonomy" id="1173111"/>
    <lineage>
        <taxon>Bacteria</taxon>
        <taxon>Bacillati</taxon>
        <taxon>Bacillota</taxon>
        <taxon>Bacilli</taxon>
        <taxon>Bacillales</taxon>
        <taxon>Thermoactinomycetaceae</taxon>
        <taxon>Lihuaxuella</taxon>
    </lineage>
</organism>
<dbReference type="GO" id="GO:0030288">
    <property type="term" value="C:outer membrane-bounded periplasmic space"/>
    <property type="evidence" value="ECO:0007669"/>
    <property type="project" value="UniProtKB-ARBA"/>
</dbReference>
<dbReference type="FunFam" id="3.10.105.10:FF:000001">
    <property type="entry name" value="Oligopeptide ABC transporter, oligopeptide-binding protein"/>
    <property type="match status" value="1"/>
</dbReference>
<feature type="domain" description="Solute-binding protein family 5" evidence="6">
    <location>
        <begin position="85"/>
        <end position="464"/>
    </location>
</feature>
<accession>A0A1H8CAH7</accession>
<dbReference type="AlphaFoldDB" id="A0A1H8CAH7"/>
<keyword evidence="4" id="KW-0732">Signal</keyword>
<dbReference type="PANTHER" id="PTHR30290">
    <property type="entry name" value="PERIPLASMIC BINDING COMPONENT OF ABC TRANSPORTER"/>
    <property type="match status" value="1"/>
</dbReference>
<dbReference type="CDD" id="cd08504">
    <property type="entry name" value="PBP2_OppA"/>
    <property type="match status" value="1"/>
</dbReference>
<keyword evidence="8" id="KW-1185">Reference proteome</keyword>
<dbReference type="InterPro" id="IPR000914">
    <property type="entry name" value="SBP_5_dom"/>
</dbReference>